<evidence type="ECO:0000256" key="8">
    <source>
        <dbReference type="ARBA" id="ARBA00022989"/>
    </source>
</evidence>
<dbReference type="HOGENOM" id="CLU_001570_2_3_1"/>
<keyword evidence="17" id="KW-1185">Reference proteome</keyword>
<keyword evidence="12 15" id="KW-0472">Membrane</keyword>
<dbReference type="PANTHER" id="PTHR46300:SF7">
    <property type="entry name" value="P450, PUTATIVE (EUROFUNG)-RELATED"/>
    <property type="match status" value="1"/>
</dbReference>
<evidence type="ECO:0000313" key="17">
    <source>
        <dbReference type="Proteomes" id="UP000006352"/>
    </source>
</evidence>
<feature type="binding site" description="axial binding residue" evidence="13">
    <location>
        <position position="435"/>
    </location>
    <ligand>
        <name>heme</name>
        <dbReference type="ChEBI" id="CHEBI:30413"/>
    </ligand>
    <ligandPart>
        <name>Fe</name>
        <dbReference type="ChEBI" id="CHEBI:18248"/>
    </ligandPart>
</feature>
<dbReference type="PROSITE" id="PS00086">
    <property type="entry name" value="CYTOCHROME_P450"/>
    <property type="match status" value="1"/>
</dbReference>
<comment type="subcellular location">
    <subcellularLocation>
        <location evidence="2">Membrane</location>
        <topology evidence="2">Single-pass membrane protein</topology>
    </subcellularLocation>
</comment>
<keyword evidence="8 15" id="KW-1133">Transmembrane helix</keyword>
<dbReference type="SUPFAM" id="SSF48264">
    <property type="entry name" value="Cytochrome P450"/>
    <property type="match status" value="1"/>
</dbReference>
<comment type="similarity">
    <text evidence="4 14">Belongs to the cytochrome P450 family.</text>
</comment>
<dbReference type="PRINTS" id="PR00385">
    <property type="entry name" value="P450"/>
</dbReference>
<name>J4GCQ6_9APHY</name>
<dbReference type="Proteomes" id="UP000006352">
    <property type="component" value="Unassembled WGS sequence"/>
</dbReference>
<proteinExistence type="inferred from homology"/>
<evidence type="ECO:0000256" key="9">
    <source>
        <dbReference type="ARBA" id="ARBA00023002"/>
    </source>
</evidence>
<keyword evidence="11 14" id="KW-0503">Monooxygenase</keyword>
<dbReference type="GO" id="GO:0016705">
    <property type="term" value="F:oxidoreductase activity, acting on paired donors, with incorporation or reduction of molecular oxygen"/>
    <property type="evidence" value="ECO:0007669"/>
    <property type="project" value="InterPro"/>
</dbReference>
<dbReference type="RefSeq" id="XP_012183961.1">
    <property type="nucleotide sequence ID" value="XM_012328571.1"/>
</dbReference>
<dbReference type="CDD" id="cd11065">
    <property type="entry name" value="CYP64-like"/>
    <property type="match status" value="1"/>
</dbReference>
<dbReference type="InterPro" id="IPR001128">
    <property type="entry name" value="Cyt_P450"/>
</dbReference>
<keyword evidence="10 13" id="KW-0408">Iron</keyword>
<evidence type="ECO:0000256" key="13">
    <source>
        <dbReference type="PIRSR" id="PIRSR602401-1"/>
    </source>
</evidence>
<gene>
    <name evidence="16" type="ORF">FIBRA_06864</name>
</gene>
<dbReference type="InterPro" id="IPR036396">
    <property type="entry name" value="Cyt_P450_sf"/>
</dbReference>
<evidence type="ECO:0000256" key="11">
    <source>
        <dbReference type="ARBA" id="ARBA00023033"/>
    </source>
</evidence>
<evidence type="ECO:0000256" key="14">
    <source>
        <dbReference type="RuleBase" id="RU000461"/>
    </source>
</evidence>
<dbReference type="GO" id="GO:0016020">
    <property type="term" value="C:membrane"/>
    <property type="evidence" value="ECO:0007669"/>
    <property type="project" value="UniProtKB-SubCell"/>
</dbReference>
<dbReference type="GO" id="GO:0004497">
    <property type="term" value="F:monooxygenase activity"/>
    <property type="evidence" value="ECO:0007669"/>
    <property type="project" value="UniProtKB-KW"/>
</dbReference>
<organism evidence="16 17">
    <name type="scientific">Fibroporia radiculosa</name>
    <dbReference type="NCBI Taxonomy" id="599839"/>
    <lineage>
        <taxon>Eukaryota</taxon>
        <taxon>Fungi</taxon>
        <taxon>Dikarya</taxon>
        <taxon>Basidiomycota</taxon>
        <taxon>Agaricomycotina</taxon>
        <taxon>Agaricomycetes</taxon>
        <taxon>Polyporales</taxon>
        <taxon>Fibroporiaceae</taxon>
        <taxon>Fibroporia</taxon>
    </lineage>
</organism>
<dbReference type="GO" id="GO:0020037">
    <property type="term" value="F:heme binding"/>
    <property type="evidence" value="ECO:0007669"/>
    <property type="project" value="InterPro"/>
</dbReference>
<evidence type="ECO:0000256" key="6">
    <source>
        <dbReference type="ARBA" id="ARBA00022692"/>
    </source>
</evidence>
<dbReference type="InterPro" id="IPR002401">
    <property type="entry name" value="Cyt_P450_E_grp-I"/>
</dbReference>
<comment type="cofactor">
    <cofactor evidence="1 13">
        <name>heme</name>
        <dbReference type="ChEBI" id="CHEBI:30413"/>
    </cofactor>
</comment>
<keyword evidence="5 13" id="KW-0349">Heme</keyword>
<evidence type="ECO:0000256" key="15">
    <source>
        <dbReference type="SAM" id="Phobius"/>
    </source>
</evidence>
<evidence type="ECO:0000256" key="5">
    <source>
        <dbReference type="ARBA" id="ARBA00022617"/>
    </source>
</evidence>
<dbReference type="InterPro" id="IPR050364">
    <property type="entry name" value="Cytochrome_P450_fung"/>
</dbReference>
<evidence type="ECO:0000256" key="4">
    <source>
        <dbReference type="ARBA" id="ARBA00010617"/>
    </source>
</evidence>
<reference evidence="16 17" key="1">
    <citation type="journal article" date="2012" name="Appl. Environ. Microbiol.">
        <title>Short-read sequencing for genomic analysis of the brown rot fungus Fibroporia radiculosa.</title>
        <authorList>
            <person name="Tang J.D."/>
            <person name="Perkins A.D."/>
            <person name="Sonstegard T.S."/>
            <person name="Schroeder S.G."/>
            <person name="Burgess S.C."/>
            <person name="Diehl S.V."/>
        </authorList>
    </citation>
    <scope>NUCLEOTIDE SEQUENCE [LARGE SCALE GENOMIC DNA]</scope>
    <source>
        <strain evidence="16 17">TFFH 294</strain>
    </source>
</reference>
<evidence type="ECO:0000256" key="3">
    <source>
        <dbReference type="ARBA" id="ARBA00005179"/>
    </source>
</evidence>
<dbReference type="Pfam" id="PF00067">
    <property type="entry name" value="p450"/>
    <property type="match status" value="1"/>
</dbReference>
<feature type="transmembrane region" description="Helical" evidence="15">
    <location>
        <begin position="6"/>
        <end position="23"/>
    </location>
</feature>
<dbReference type="OrthoDB" id="2789670at2759"/>
<keyword evidence="7 13" id="KW-0479">Metal-binding</keyword>
<sequence length="510" mass="56867">MFKFSHVAVSIVLVPLLLILYLARRRFQLPLPPGPPGLPLVGNVSQIPAERPWRIFTDWAKKYGDIVHLSVLGQHYIILSSPEALNELLEKRSANYSDRPVMTMAGEMMGYDRSIPLAPYGTHHREIRRLMLSGINPRKAPELNAVQESKVPELLLRILVDPEHFRSHLRWFVAASVFQITHGYHVADLEDPLLKLAEQCNSDFSVATSPGAFLVDSLPMLKYVPSWLPGAGFKKLAKEGRRLSDRLMDEAYDSVKQQVADGTALPSFTAGLIQSKEKRTPEEEYVQRCASTSFYGAASDTTVHALESFFLVMILYPDVQRKAQAEIDSVVGPGRLPKFSDRPCLPYLGAVLKEVHRWNPIGPLALPHKVTSEDVYRGFRIPAGTIIVPNTWAVLHDQERYPDPFDVNPERYMKNENVSNPDPRPFAFGYGRRTCPGQMLAEDSLFIASAMILATFDISKVIGLDGLPVEPKVDYIGIISSPGPFECRIVPRSADAEKLITSVSSGAAFH</sequence>
<evidence type="ECO:0000313" key="16">
    <source>
        <dbReference type="EMBL" id="CCM04678.1"/>
    </source>
</evidence>
<evidence type="ECO:0008006" key="18">
    <source>
        <dbReference type="Google" id="ProtNLM"/>
    </source>
</evidence>
<evidence type="ECO:0000256" key="12">
    <source>
        <dbReference type="ARBA" id="ARBA00023136"/>
    </source>
</evidence>
<comment type="pathway">
    <text evidence="3">Secondary metabolite biosynthesis.</text>
</comment>
<dbReference type="InterPro" id="IPR017972">
    <property type="entry name" value="Cyt_P450_CS"/>
</dbReference>
<dbReference type="GeneID" id="24099589"/>
<dbReference type="GO" id="GO:0005506">
    <property type="term" value="F:iron ion binding"/>
    <property type="evidence" value="ECO:0007669"/>
    <property type="project" value="InterPro"/>
</dbReference>
<keyword evidence="9 14" id="KW-0560">Oxidoreductase</keyword>
<evidence type="ECO:0000256" key="2">
    <source>
        <dbReference type="ARBA" id="ARBA00004167"/>
    </source>
</evidence>
<dbReference type="STRING" id="599839.J4GCQ6"/>
<dbReference type="PRINTS" id="PR00463">
    <property type="entry name" value="EP450I"/>
</dbReference>
<evidence type="ECO:0000256" key="7">
    <source>
        <dbReference type="ARBA" id="ARBA00022723"/>
    </source>
</evidence>
<dbReference type="EMBL" id="HE797163">
    <property type="protein sequence ID" value="CCM04678.1"/>
    <property type="molecule type" value="Genomic_DNA"/>
</dbReference>
<evidence type="ECO:0000256" key="10">
    <source>
        <dbReference type="ARBA" id="ARBA00023004"/>
    </source>
</evidence>
<evidence type="ECO:0000256" key="1">
    <source>
        <dbReference type="ARBA" id="ARBA00001971"/>
    </source>
</evidence>
<dbReference type="Gene3D" id="1.10.630.10">
    <property type="entry name" value="Cytochrome P450"/>
    <property type="match status" value="1"/>
</dbReference>
<dbReference type="InParanoid" id="J4GCQ6"/>
<keyword evidence="6 15" id="KW-0812">Transmembrane</keyword>
<dbReference type="PANTHER" id="PTHR46300">
    <property type="entry name" value="P450, PUTATIVE (EUROFUNG)-RELATED-RELATED"/>
    <property type="match status" value="1"/>
</dbReference>
<dbReference type="AlphaFoldDB" id="J4GCQ6"/>
<protein>
    <recommendedName>
        <fullName evidence="18">Cytochrome P450</fullName>
    </recommendedName>
</protein>
<accession>J4GCQ6</accession>